<dbReference type="GeneID" id="57042746"/>
<dbReference type="PANTHER" id="PTHR36108">
    <property type="entry name" value="COLOSSIN-B-RELATED"/>
    <property type="match status" value="1"/>
</dbReference>
<dbReference type="Gene3D" id="2.60.40.1140">
    <property type="entry name" value="Collagen-binding surface protein Cna, B-type domain"/>
    <property type="match status" value="22"/>
</dbReference>
<feature type="domain" description="CNA-B" evidence="6">
    <location>
        <begin position="1670"/>
        <end position="1752"/>
    </location>
</feature>
<feature type="domain" description="CNA-B" evidence="6">
    <location>
        <begin position="1308"/>
        <end position="1390"/>
    </location>
</feature>
<dbReference type="Pfam" id="PF17802">
    <property type="entry name" value="SpaA"/>
    <property type="match status" value="1"/>
</dbReference>
<feature type="domain" description="CNA-B" evidence="6">
    <location>
        <begin position="2120"/>
        <end position="2202"/>
    </location>
</feature>
<dbReference type="SUPFAM" id="SSF49401">
    <property type="entry name" value="Bacterial adhesins"/>
    <property type="match status" value="1"/>
</dbReference>
<evidence type="ECO:0000256" key="5">
    <source>
        <dbReference type="SAM" id="Phobius"/>
    </source>
</evidence>
<evidence type="ECO:0000313" key="9">
    <source>
        <dbReference type="EMBL" id="BBC60347.1"/>
    </source>
</evidence>
<keyword evidence="3" id="KW-0732">Signal</keyword>
<feature type="domain" description="CNA-B" evidence="6">
    <location>
        <begin position="1217"/>
        <end position="1300"/>
    </location>
</feature>
<dbReference type="SUPFAM" id="SSF49478">
    <property type="entry name" value="Cna protein B-type domain"/>
    <property type="match status" value="23"/>
</dbReference>
<feature type="domain" description="CNA-B" evidence="6">
    <location>
        <begin position="2660"/>
        <end position="2742"/>
    </location>
</feature>
<accession>A0A2Z5Y0I3</accession>
<feature type="domain" description="CNA-B" evidence="6">
    <location>
        <begin position="1489"/>
        <end position="1571"/>
    </location>
</feature>
<sequence length="2902" mass="331065">MRIRNKITKWFTFIYIVFNILNPLHTVYAMEIENFQTYENGNSYITNSHLEKNSKEVVNGDTLNLYDQLKYNVDFSIDHNKFKQGDILVFDIPKELDITDNFKFTLGTPDGRSEVGKMEVKKDLSGKYKAYLTFTTDYIETHSSFKGSFVLMCTLNSRYVSGGSNIIPLPDGSININVDVPVRPSSSSESSSTPPSSSSSSSSEDKSDGDLSKIAYQEKSKDGTKYIRWIVDFGENTLMEKLGIHSLDELDSLYIEDTPKEQTFIDHSTVDNKIPQGTYLSMNIRDKYNKSWEKHLNEQQAGIAADKRSMKVNILPTLLEEKNDRNEDGKKPVSLIYTTKPDDPSKTTNYTNHVKIIAHLKKDPNNPKEESKDGIVSWDGKDDSHGNKEIVKTGRQVKASDSNQYINWNISFGYKKLFEKLNIHSLDELSSLTISDSPENQTFKTLFNGSWGGLQVSRNANPGRDWNKDLSFNEMGISADKRTMSMDLLPHLLGEMKESGNDSGKEANLSYATIPDNPKESRKVNNKVKITAHFKNNSKPTDIDIEGSTPWEGFTPPGDREEIPTKSGTQKENRNHDRYLQWQVKMHIPSIKKLAGVEKLSDLKALYFEDTPEKQKFIPFDITFPSGYIPKDTYLRMDTPNNSSIKVTYLNDKDAGVSQDKKILKTDLLPHLLKVMSGSEEQLDKNTFLYYTTTPDVSWINQVVKNNAKITAYTKANPDRPVSWELKEQTRWDNGGGNIYGSTAGIKISKVDAETKKALAGAQFDIYNSDNKKIGSLTTDQNGQAQYPQKSTDVTDGLIIGDYYLKETKAPSGYQINSNNTYNFSITKDDLKQSTFENMYYKQKTIENQRQDEKIDINGTKTWEDNNDQDGKRPEKIVIHLLKNGKEIDSKEVTKAQNWQYSFKNLPKNENGKENNYAITENVVPGYEAIPNGYNLTNKHTPKTTEVSGTKTWEDNNNQDRKRPEKITVHLMNGNKEVATKEVSEKDGWKYSFTGLPVYENGKKIEYTLKEDQVPGYTTKVDGYNLTNKYTPETTEVSGAKTWDDNNDQDGKRPEKIVIHLLKNGKEIDSKEVTKAQNWQYSFKNLPKKENGKENNYAITENVVPGYEAIPNGYNLTNKHTPEKTEISGTKTWEDNNNQDRKRPEKITVHLMNGNKEVATKEVSEKDGWKYSFTGLPVYENGKKIEYTLKEDQVPGYTTKVDGYNLTNKYTPTTIEISGKKTWDDNNNQDGKRPEKIMVYLVKNNRETVSVQGVTKEQNWEYSFKNLPKEENGKEINYTITEQLVNGYERIIDGYNLTNKHTPEKTEISGTKTWEDNNNQDRKRPEKITVHLMNGNKEVATKEVSEKDGWKYSFTGLPVYENGKKIEYTLKEDQVPGYTTKVDGYNLTNKYTPTTIEISGKKTWDDNNNQDGKRPEKIMVYLVKNNRETVSVQGVTKEQNWEYSFKNLPKEENGKEINYTITEQLVNGYERIIDGYNLTNKHTPEKTEISGTKTWEDNNNQDRKRPEKITVHLMNGNKEVATKEVSEKDGWKYSFTGLPVYENGRKIEYTLKEDQVPGYTTKVDGYNLTNKYTPTTIEISGKKTWDDNNNQDGKRPEKIMVYLVKNNRETVSVQGVTKEQNWEYSFKNLPKEENGKEINYTITEQLVNGYERIIDGYNLTNKHTPEKTEISGTKTWEDNNNQDRKRPEKITVHLMNGNKEVATKEVSEKDGWKYSFTGLPVYENGKKIEYTLKEDQVPGYTTKVDGYNLTNKYTPTTIEISGKKTWDDNNDQDGKRPEKIVIHLLKNGKEIDSKEVTKAQNWQYSFKNLPKKENGKENNYAITENVVPGYEAIPNGYNLTNKHTPEKTEISGTKTWEDNNNQDRKRPEKITVHLMNGNKEVTSKEVSEKDGWKYSFTGLPVYENGKKIEYTLKEDQVPGYTTKVNGYNLINKYTPETTEVSGTKTWQDNNNQDGKRPEKITVRLMNGDKEVATKEVSEKEGWKYSFTGLPVYEKGQKIHYSIKEDKVAGYTTLTKGTDLVNTHVPEVTEVSGTKTWEDNNNQDGKRPEKITVRLMNGAKEVATKEVSEKEGWKYSFTGLPVYEKGQKIHYSIKEDKVAGYTTLTKGTNLVNTHAPEVTEVSGIKTWEDNNNQDGKRPEKITVRLMNGDKEVATKEVSEKEGWKYSFTSLPVYEKGQKIHYSIKEDKVAGYTTLTKGTNLVNTHAPEVTEVSGIKTWEDNNNQDGKRPEKITVRLMNGDKEVATKEVSEKEGWKYSFTGLPVYEKGQKIYYSIKEDKVAEYTTLTKGTDLVNTHVPEVTEVSGTKTWEDNNNQDGKRPEKITVRLMNGDKEVATKEVSEKEGWKYSFTGLPVYEKGQKIHYTVKEDKVAGYTTLTKGTNLVNTHAPEVTEVSGIKTWEDNNNQDGKRPEKITVRLMNGDKEVATKEVSEKEGWKYSFTGLPVYEKGQKIYYSIKEDKVAEYTTLTKGTDLVNTHIPEVTEVSGTKTWEDNNNQDGKRPEKIKVRLMNGDKEVATKEVSEKDGWKYSFTGLPVYEKGQKIHYTVKEDKVAGYTTLTKGSNLVNTHVQEVTEVSGTKTWEDNNNQDGKRPEKITVRLMNGDKEVATKEVSEKEGWKYSFTGLPVYEKGQKIHYTVKEDKVAGYTTLTKGSDLVNTHVPEVTEVSGTKTWEDNNNQDGKRPEKIKVRLMNGDKEVATKEVSEKEGWKYSFTGLPVYEKGQKIHYSIKEDKVAGYTTLTKGTNLVNTHVPEVTEVSGTKTWEDNNNQDGKRPEKITVRLMNGDKEVASKEVSEKEGWKYSFTGLPVYEKGQKISYTIKEERVMGYATVIKGYNLINIYKPNKPNEPNKPNKPNNLKGGHEKPKQPTPNGKEVYPKTNEQTSFSWLAAGLVLISATGSIFWRKKARAK</sequence>
<feature type="domain" description="CNA-B" evidence="6">
    <location>
        <begin position="947"/>
        <end position="1029"/>
    </location>
</feature>
<feature type="domain" description="CNA-B" evidence="6">
    <location>
        <begin position="1398"/>
        <end position="1481"/>
    </location>
</feature>
<dbReference type="InterPro" id="IPR008966">
    <property type="entry name" value="Adhesion_dom_sf"/>
</dbReference>
<feature type="region of interest" description="Disordered" evidence="4">
    <location>
        <begin position="362"/>
        <end position="388"/>
    </location>
</feature>
<feature type="domain" description="CNA-B" evidence="6">
    <location>
        <begin position="2030"/>
        <end position="2112"/>
    </location>
</feature>
<feature type="region of interest" description="Disordered" evidence="4">
    <location>
        <begin position="178"/>
        <end position="211"/>
    </location>
</feature>
<feature type="domain" description="CNA-B" evidence="6">
    <location>
        <begin position="2300"/>
        <end position="2382"/>
    </location>
</feature>
<keyword evidence="5" id="KW-0472">Membrane</keyword>
<dbReference type="PANTHER" id="PTHR36108:SF13">
    <property type="entry name" value="COLOSSIN-B-RELATED"/>
    <property type="match status" value="1"/>
</dbReference>
<evidence type="ECO:0000256" key="1">
    <source>
        <dbReference type="ARBA" id="ARBA00007257"/>
    </source>
</evidence>
<feature type="domain" description="CNA-B" evidence="6">
    <location>
        <begin position="2390"/>
        <end position="2472"/>
    </location>
</feature>
<dbReference type="EMBL" id="AP018492">
    <property type="protein sequence ID" value="BBC60347.1"/>
    <property type="molecule type" value="Genomic_DNA"/>
</dbReference>
<reference evidence="9 10" key="1">
    <citation type="submission" date="2018-01" db="EMBL/GenBank/DDBJ databases">
        <title>Whole genome sequence of Melissococcus plutonius DAT561.</title>
        <authorList>
            <person name="Okumura K."/>
            <person name="Takamatsu D."/>
            <person name="Okura M."/>
        </authorList>
    </citation>
    <scope>NUCLEOTIDE SEQUENCE [LARGE SCALE GENOMIC DNA]</scope>
    <source>
        <strain evidence="9 10">DAT561</strain>
    </source>
</reference>
<keyword evidence="2" id="KW-0964">Secreted</keyword>
<name>A0A2Z5Y0I3_9ENTE</name>
<proteinExistence type="inferred from homology"/>
<feature type="domain" description="CNA-B" evidence="6">
    <location>
        <begin position="1850"/>
        <end position="1932"/>
    </location>
</feature>
<feature type="region of interest" description="Disordered" evidence="4">
    <location>
        <begin position="498"/>
        <end position="520"/>
    </location>
</feature>
<dbReference type="Gene3D" id="2.60.40.10">
    <property type="entry name" value="Immunoglobulins"/>
    <property type="match status" value="1"/>
</dbReference>
<dbReference type="InterPro" id="IPR013783">
    <property type="entry name" value="Ig-like_fold"/>
</dbReference>
<evidence type="ECO:0000256" key="3">
    <source>
        <dbReference type="ARBA" id="ARBA00022729"/>
    </source>
</evidence>
<protein>
    <submittedName>
        <fullName evidence="9">Cna B-type domain-containing protein</fullName>
    </submittedName>
</protein>
<comment type="similarity">
    <text evidence="1">Belongs to the serine-aspartate repeat-containing protein (SDr) family.</text>
</comment>
<feature type="compositionally biased region" description="Basic and acidic residues" evidence="4">
    <location>
        <begin position="558"/>
        <end position="573"/>
    </location>
</feature>
<feature type="domain" description="CNA-B" evidence="6">
    <location>
        <begin position="2210"/>
        <end position="2292"/>
    </location>
</feature>
<feature type="domain" description="CNA-B" evidence="6">
    <location>
        <begin position="1579"/>
        <end position="1662"/>
    </location>
</feature>
<keyword evidence="5" id="KW-1133">Transmembrane helix</keyword>
<evidence type="ECO:0000259" key="6">
    <source>
        <dbReference type="Pfam" id="PF05738"/>
    </source>
</evidence>
<evidence type="ECO:0000259" key="7">
    <source>
        <dbReference type="Pfam" id="PF17802"/>
    </source>
</evidence>
<dbReference type="Proteomes" id="UP000269226">
    <property type="component" value="Chromosome"/>
</dbReference>
<feature type="domain" description="CNA-B" evidence="6">
    <location>
        <begin position="1940"/>
        <end position="2022"/>
    </location>
</feature>
<feature type="domain" description="CNA-B" evidence="6">
    <location>
        <begin position="1127"/>
        <end position="1209"/>
    </location>
</feature>
<feature type="compositionally biased region" description="Low complexity" evidence="4">
    <location>
        <begin position="184"/>
        <end position="202"/>
    </location>
</feature>
<feature type="region of interest" description="Disordered" evidence="4">
    <location>
        <begin position="539"/>
        <end position="573"/>
    </location>
</feature>
<dbReference type="InterPro" id="IPR041033">
    <property type="entry name" value="SpaA_PFL_dom_1"/>
</dbReference>
<dbReference type="InterPro" id="IPR008454">
    <property type="entry name" value="Collagen-bd_Cna-like_B-typ_dom"/>
</dbReference>
<dbReference type="NCBIfam" id="TIGR01167">
    <property type="entry name" value="LPXTG_anchor"/>
    <property type="match status" value="1"/>
</dbReference>
<organism evidence="9 10">
    <name type="scientific">Melissococcus plutonius</name>
    <dbReference type="NCBI Taxonomy" id="33970"/>
    <lineage>
        <taxon>Bacteria</taxon>
        <taxon>Bacillati</taxon>
        <taxon>Bacillota</taxon>
        <taxon>Bacilli</taxon>
        <taxon>Lactobacillales</taxon>
        <taxon>Enterococcaceae</taxon>
        <taxon>Melissococcus</taxon>
    </lineage>
</organism>
<dbReference type="Pfam" id="PF05738">
    <property type="entry name" value="Cna_B"/>
    <property type="match status" value="22"/>
</dbReference>
<feature type="compositionally biased region" description="Polar residues" evidence="4">
    <location>
        <begin position="935"/>
        <end position="951"/>
    </location>
</feature>
<feature type="transmembrane region" description="Helical" evidence="5">
    <location>
        <begin position="2877"/>
        <end position="2895"/>
    </location>
</feature>
<feature type="domain" description="CNA-B" evidence="6">
    <location>
        <begin position="2480"/>
        <end position="2562"/>
    </location>
</feature>
<dbReference type="Pfam" id="PF17961">
    <property type="entry name" value="Big_8"/>
    <property type="match status" value="1"/>
</dbReference>
<evidence type="ECO:0000256" key="4">
    <source>
        <dbReference type="SAM" id="MobiDB-lite"/>
    </source>
</evidence>
<feature type="domain" description="SpaA-like prealbumin fold" evidence="7">
    <location>
        <begin position="746"/>
        <end position="837"/>
    </location>
</feature>
<keyword evidence="5" id="KW-0812">Transmembrane</keyword>
<feature type="domain" description="CNA-B" evidence="6">
    <location>
        <begin position="1037"/>
        <end position="1119"/>
    </location>
</feature>
<evidence type="ECO:0000313" key="10">
    <source>
        <dbReference type="Proteomes" id="UP000269226"/>
    </source>
</evidence>
<feature type="domain" description="CNA-B" evidence="6">
    <location>
        <begin position="857"/>
        <end position="939"/>
    </location>
</feature>
<feature type="domain" description="CNA-B" evidence="6">
    <location>
        <begin position="1760"/>
        <end position="1842"/>
    </location>
</feature>
<dbReference type="CDD" id="cd00222">
    <property type="entry name" value="CollagenBindB"/>
    <property type="match status" value="22"/>
</dbReference>
<feature type="domain" description="CNA-B" evidence="6">
    <location>
        <begin position="2570"/>
        <end position="2652"/>
    </location>
</feature>
<feature type="domain" description="SDR-like Ig" evidence="8">
    <location>
        <begin position="64"/>
        <end position="161"/>
    </location>
</feature>
<feature type="domain" description="CNA-B" evidence="6">
    <location>
        <begin position="2750"/>
        <end position="2831"/>
    </location>
</feature>
<dbReference type="RefSeq" id="WP_126347184.1">
    <property type="nucleotide sequence ID" value="NZ_AP018492.1"/>
</dbReference>
<gene>
    <name evidence="9" type="ORF">DAT561_0179</name>
</gene>
<feature type="region of interest" description="Disordered" evidence="4">
    <location>
        <begin position="935"/>
        <end position="960"/>
    </location>
</feature>
<evidence type="ECO:0000259" key="8">
    <source>
        <dbReference type="Pfam" id="PF17961"/>
    </source>
</evidence>
<evidence type="ECO:0000256" key="2">
    <source>
        <dbReference type="ARBA" id="ARBA00022525"/>
    </source>
</evidence>
<dbReference type="InterPro" id="IPR041171">
    <property type="entry name" value="SDR_Ig"/>
</dbReference>
<feature type="region of interest" description="Disordered" evidence="4">
    <location>
        <begin position="2834"/>
        <end position="2870"/>
    </location>
</feature>